<dbReference type="EMBL" id="HACG01043427">
    <property type="protein sequence ID" value="CEK90292.1"/>
    <property type="molecule type" value="Transcribed_RNA"/>
</dbReference>
<dbReference type="SUPFAM" id="SSF51445">
    <property type="entry name" value="(Trans)glycosidases"/>
    <property type="match status" value="1"/>
</dbReference>
<gene>
    <name evidence="3" type="primary">ORF175970</name>
</gene>
<sequence length="511" mass="57309">MKMLLQYLLLQTLVIYCCTGEVPSNTEVVSREISTDATYKIIVSLTSSLNTTDVRFLSIATDNDRMATKWKSTPKFKNLASALSPCDFRLGGTSADMLTFSPSRRTRRQQGHASKLDPLSRIIMKGKQWDILTDFIKSVGWDLMFDLNIFFWRSDGLWDSTNAELLLNHSSARGIRIPYFELGNEPNAYLGKFRFRIDPQTLAKDFQILKTLISKYPLYASSKLYGPDVTNVEIRADARAYYRQFVTAIPEGVIDEFSLHHYYLNGRKAKAQDFLNVAVLDSLKYVLDIALQTSLASPHPLRTRLTETSSCYGGGAPGLSDRYIAGFLWLDKLGLSAQYGITRVFRQSIIGASYALITPQNDPTPDYYLSVIFKRLVEGPVFNVSLDVSNQNLRVYAHCARRDTYSPGALVIYYLNLANAKAVLSVDQFKDASLHLFLLTPGDKEGLTSKFVKLNGKTLLMNGPTLPPMPPKPHKGKVTVEAQSFGFIVVPQANVQLCVDYFTNLNSQKSQ</sequence>
<feature type="signal peptide" evidence="2">
    <location>
        <begin position="1"/>
        <end position="20"/>
    </location>
</feature>
<dbReference type="GO" id="GO:0016798">
    <property type="term" value="F:hydrolase activity, acting on glycosyl bonds"/>
    <property type="evidence" value="ECO:0007669"/>
    <property type="project" value="InterPro"/>
</dbReference>
<organism evidence="3">
    <name type="scientific">Arion vulgaris</name>
    <dbReference type="NCBI Taxonomy" id="1028688"/>
    <lineage>
        <taxon>Eukaryota</taxon>
        <taxon>Metazoa</taxon>
        <taxon>Spiralia</taxon>
        <taxon>Lophotrochozoa</taxon>
        <taxon>Mollusca</taxon>
        <taxon>Gastropoda</taxon>
        <taxon>Heterobranchia</taxon>
        <taxon>Euthyneura</taxon>
        <taxon>Panpulmonata</taxon>
        <taxon>Eupulmonata</taxon>
        <taxon>Stylommatophora</taxon>
        <taxon>Helicina</taxon>
        <taxon>Arionoidea</taxon>
        <taxon>Arionidae</taxon>
        <taxon>Arion</taxon>
    </lineage>
</organism>
<dbReference type="GO" id="GO:0005615">
    <property type="term" value="C:extracellular space"/>
    <property type="evidence" value="ECO:0007669"/>
    <property type="project" value="TreeGrafter"/>
</dbReference>
<dbReference type="PANTHER" id="PTHR46145:SF4">
    <property type="entry name" value="HEPARANASE"/>
    <property type="match status" value="1"/>
</dbReference>
<accession>A0A0B7BBM5</accession>
<reference evidence="3" key="1">
    <citation type="submission" date="2014-12" db="EMBL/GenBank/DDBJ databases">
        <title>Insight into the proteome of Arion vulgaris.</title>
        <authorList>
            <person name="Aradska J."/>
            <person name="Bulat T."/>
            <person name="Smidak R."/>
            <person name="Sarate P."/>
            <person name="Gangsoo J."/>
            <person name="Sialana F."/>
            <person name="Bilban M."/>
            <person name="Lubec G."/>
        </authorList>
    </citation>
    <scope>NUCLEOTIDE SEQUENCE</scope>
    <source>
        <tissue evidence="3">Skin</tissue>
    </source>
</reference>
<dbReference type="GO" id="GO:0016020">
    <property type="term" value="C:membrane"/>
    <property type="evidence" value="ECO:0007669"/>
    <property type="project" value="InterPro"/>
</dbReference>
<dbReference type="GO" id="GO:0031012">
    <property type="term" value="C:extracellular matrix"/>
    <property type="evidence" value="ECO:0007669"/>
    <property type="project" value="TreeGrafter"/>
</dbReference>
<dbReference type="PANTHER" id="PTHR46145">
    <property type="entry name" value="HEPARANASE"/>
    <property type="match status" value="1"/>
</dbReference>
<evidence type="ECO:0000256" key="1">
    <source>
        <dbReference type="ARBA" id="ARBA00009800"/>
    </source>
</evidence>
<evidence type="ECO:0000256" key="2">
    <source>
        <dbReference type="SAM" id="SignalP"/>
    </source>
</evidence>
<feature type="chain" id="PRO_5002112063" description="Heparanase" evidence="2">
    <location>
        <begin position="21"/>
        <end position="511"/>
    </location>
</feature>
<dbReference type="InterPro" id="IPR017853">
    <property type="entry name" value="GH"/>
</dbReference>
<keyword evidence="2" id="KW-0732">Signal</keyword>
<dbReference type="InterPro" id="IPR005199">
    <property type="entry name" value="Glyco_hydro_79"/>
</dbReference>
<evidence type="ECO:0000313" key="3">
    <source>
        <dbReference type="EMBL" id="CEK90292.1"/>
    </source>
</evidence>
<name>A0A0B7BBM5_9EUPU</name>
<comment type="similarity">
    <text evidence="1">Belongs to the glycosyl hydrolase 79 family.</text>
</comment>
<dbReference type="Gene3D" id="3.20.20.80">
    <property type="entry name" value="Glycosidases"/>
    <property type="match status" value="1"/>
</dbReference>
<dbReference type="AlphaFoldDB" id="A0A0B7BBM5"/>
<evidence type="ECO:0008006" key="4">
    <source>
        <dbReference type="Google" id="ProtNLM"/>
    </source>
</evidence>
<dbReference type="Pfam" id="PF03662">
    <property type="entry name" value="Glyco_hydro_79n"/>
    <property type="match status" value="1"/>
</dbReference>
<protein>
    <recommendedName>
        <fullName evidence="4">Heparanase</fullName>
    </recommendedName>
</protein>
<proteinExistence type="inferred from homology"/>